<dbReference type="Proteomes" id="UP000184139">
    <property type="component" value="Unassembled WGS sequence"/>
</dbReference>
<proteinExistence type="predicted"/>
<evidence type="ECO:0000256" key="2">
    <source>
        <dbReference type="SAM" id="SignalP"/>
    </source>
</evidence>
<dbReference type="RefSeq" id="WP_073375658.1">
    <property type="nucleotide sequence ID" value="NZ_FQXS01000010.1"/>
</dbReference>
<reference evidence="4 5" key="1">
    <citation type="submission" date="2016-11" db="EMBL/GenBank/DDBJ databases">
        <authorList>
            <person name="Jaros S."/>
            <person name="Januszkiewicz K."/>
            <person name="Wedrychowicz H."/>
        </authorList>
    </citation>
    <scope>NUCLEOTIDE SEQUENCE [LARGE SCALE GENOMIC DNA]</scope>
    <source>
        <strain evidence="4 5">DSM 9705</strain>
    </source>
</reference>
<gene>
    <name evidence="4" type="ORF">SAMN02745124_01979</name>
</gene>
<feature type="compositionally biased region" description="Polar residues" evidence="1">
    <location>
        <begin position="341"/>
        <end position="359"/>
    </location>
</feature>
<feature type="chain" id="PRO_5012522467" evidence="2">
    <location>
        <begin position="21"/>
        <end position="1074"/>
    </location>
</feature>
<protein>
    <submittedName>
        <fullName evidence="4">CARDB protein</fullName>
    </submittedName>
</protein>
<dbReference type="InterPro" id="IPR013783">
    <property type="entry name" value="Ig-like_fold"/>
</dbReference>
<dbReference type="EMBL" id="FQXS01000010">
    <property type="protein sequence ID" value="SHH80566.1"/>
    <property type="molecule type" value="Genomic_DNA"/>
</dbReference>
<accession>A0A1M5VZA2</accession>
<feature type="region of interest" description="Disordered" evidence="1">
    <location>
        <begin position="340"/>
        <end position="414"/>
    </location>
</feature>
<evidence type="ECO:0000256" key="1">
    <source>
        <dbReference type="SAM" id="MobiDB-lite"/>
    </source>
</evidence>
<feature type="compositionally biased region" description="Polar residues" evidence="1">
    <location>
        <begin position="375"/>
        <end position="387"/>
    </location>
</feature>
<keyword evidence="5" id="KW-1185">Reference proteome</keyword>
<name>A0A1M5VZA2_9BACT</name>
<evidence type="ECO:0000313" key="4">
    <source>
        <dbReference type="EMBL" id="SHH80566.1"/>
    </source>
</evidence>
<evidence type="ECO:0000259" key="3">
    <source>
        <dbReference type="Pfam" id="PF07705"/>
    </source>
</evidence>
<feature type="region of interest" description="Disordered" evidence="1">
    <location>
        <begin position="39"/>
        <end position="72"/>
    </location>
</feature>
<dbReference type="AlphaFoldDB" id="A0A1M5VZA2"/>
<dbReference type="Pfam" id="PF07705">
    <property type="entry name" value="CARDB"/>
    <property type="match status" value="1"/>
</dbReference>
<organism evidence="4 5">
    <name type="scientific">Desulfofustis glycolicus DSM 9705</name>
    <dbReference type="NCBI Taxonomy" id="1121409"/>
    <lineage>
        <taxon>Bacteria</taxon>
        <taxon>Pseudomonadati</taxon>
        <taxon>Thermodesulfobacteriota</taxon>
        <taxon>Desulfobulbia</taxon>
        <taxon>Desulfobulbales</taxon>
        <taxon>Desulfocapsaceae</taxon>
        <taxon>Desulfofustis</taxon>
    </lineage>
</organism>
<feature type="signal peptide" evidence="2">
    <location>
        <begin position="1"/>
        <end position="20"/>
    </location>
</feature>
<sequence length="1074" mass="116139">MKQLRIISLIIFLLSSAGLAIDGTAAPLGTVTEKPATVKQVPPTMQSPQKKTAAPPAVIKPASPPLQQMQRTETPTSVADLVIRSFSCSPATIKAGSSTTLRAVVANVGTAKALDVEIGFYLDGKKIATHRKLVVEPKRSVPATATFRPEQSGRLNLEARVDSREGLQKANRKQHVADAQLIVSKPRQPMQLKPGPPSLTEMRKPGTIAPTRPTESIADAATLRPLPADLSVAQLRYHDDPASLSTPGTHSTQPGISFVLRNNGPAHLDQHQYRRSLVRLLVDNKPLPGYTRMEQLADYAKLGKPGSQFTVVIPGELAKRVPVAITVNSNDSVFELDKNNNTDQTILGPSAAQPQTGTRLDSVRQKNATDRLHPASSQITTGSNAGKDSNRNHRTRPRPQLGLNHALPTPQTTVPEATPKMLDLGIEITSPSGSDTFLRGRSIPIRYRFSRPVAPGGSVVFSAIRTGVGGEEATMSIRNDNPPGPGDPYREVQLQLPADAPTGLYLLSVSHADSAAAGLSDMFHVTSLDAYEVGGDDEAIGDGGGFGGSGEAGFHFTPFEVVEIVGDDPPIGDGGAFGGPGAPTLSLVTPRAGSHIVESERDGRLRMDLSWRYHGPLASLPEHWQMELIDPTTDEVVRSENLACLEARDSPASETQPLPSRTCQASYVDDTLSGSYRLRISGAGLEAETAGIIHWGVDVDRPFISLYTHPRIIIQGEQIPVNFQFRPARSDIVIELFRDGERAYTHVVPRLSCGILDETDVNGYGTSDWCEHDIATDTLEPGINNYLLVVRSLTTGVGREAGPFSIQEPPFSETDENSADFRLAGLRVSEEGLVQVYTAITPAATGGRVLSYRLAFLVGKTDEPGRYQRVERNVPASGGWVDLGHINGFTTAEDRAAHSQLAFTVIVNQPVEIVEPTYDNNRTTDSLRIRSSDTFCRLRAHPGSTFYDGDAHVLHYEIDQFRQVITEVDIICTDFGFNPSAGNGSVAVTQIIRSIPGELGNREETVSLGRKAINLATAASVVGEADTKRISLFSGGIDWPRYGDGELRLTLGGNLFFSRSSHRQQFEVSFRYRR</sequence>
<dbReference type="STRING" id="1121409.SAMN02745124_01979"/>
<feature type="domain" description="CARDB" evidence="3">
    <location>
        <begin position="79"/>
        <end position="165"/>
    </location>
</feature>
<dbReference type="InterPro" id="IPR011635">
    <property type="entry name" value="CARDB"/>
</dbReference>
<dbReference type="Gene3D" id="2.60.40.10">
    <property type="entry name" value="Immunoglobulins"/>
    <property type="match status" value="1"/>
</dbReference>
<feature type="compositionally biased region" description="Basic and acidic residues" evidence="1">
    <location>
        <begin position="361"/>
        <end position="373"/>
    </location>
</feature>
<keyword evidence="2" id="KW-0732">Signal</keyword>
<evidence type="ECO:0000313" key="5">
    <source>
        <dbReference type="Proteomes" id="UP000184139"/>
    </source>
</evidence>